<reference evidence="1" key="1">
    <citation type="submission" date="2021-12" db="EMBL/GenBank/DDBJ databases">
        <authorList>
            <person name="Martin H S."/>
        </authorList>
    </citation>
    <scope>NUCLEOTIDE SEQUENCE</scope>
</reference>
<dbReference type="EMBL" id="OV170221">
    <property type="protein sequence ID" value="CAH0713748.1"/>
    <property type="molecule type" value="Genomic_DNA"/>
</dbReference>
<gene>
    <name evidence="1" type="ORF">BINO364_LOCUS873</name>
</gene>
<accession>A0A8J9U4H3</accession>
<evidence type="ECO:0008006" key="3">
    <source>
        <dbReference type="Google" id="ProtNLM"/>
    </source>
</evidence>
<evidence type="ECO:0000313" key="1">
    <source>
        <dbReference type="EMBL" id="CAH0713748.1"/>
    </source>
</evidence>
<dbReference type="OrthoDB" id="6329445at2759"/>
<organism evidence="1 2">
    <name type="scientific">Brenthis ino</name>
    <name type="common">lesser marbled fritillary</name>
    <dbReference type="NCBI Taxonomy" id="405034"/>
    <lineage>
        <taxon>Eukaryota</taxon>
        <taxon>Metazoa</taxon>
        <taxon>Ecdysozoa</taxon>
        <taxon>Arthropoda</taxon>
        <taxon>Hexapoda</taxon>
        <taxon>Insecta</taxon>
        <taxon>Pterygota</taxon>
        <taxon>Neoptera</taxon>
        <taxon>Endopterygota</taxon>
        <taxon>Lepidoptera</taxon>
        <taxon>Glossata</taxon>
        <taxon>Ditrysia</taxon>
        <taxon>Papilionoidea</taxon>
        <taxon>Nymphalidae</taxon>
        <taxon>Heliconiinae</taxon>
        <taxon>Argynnini</taxon>
        <taxon>Brenthis</taxon>
    </lineage>
</organism>
<proteinExistence type="predicted"/>
<protein>
    <recommendedName>
        <fullName evidence="3">Protein sleepless</fullName>
    </recommendedName>
</protein>
<evidence type="ECO:0000313" key="2">
    <source>
        <dbReference type="Proteomes" id="UP000838878"/>
    </source>
</evidence>
<feature type="non-terminal residue" evidence="1">
    <location>
        <position position="105"/>
    </location>
</feature>
<name>A0A8J9U4H3_9NEOP</name>
<dbReference type="AlphaFoldDB" id="A0A8J9U4H3"/>
<dbReference type="Proteomes" id="UP000838878">
    <property type="component" value="Chromosome 1"/>
</dbReference>
<sequence>MKQEFHLDIQDGVRITGVLRDCAPQKNEYQDYKNGRWSPKTEILEPYEEGCSQIDNKGERTTSTRYCYCRQSLCNSSPTSNHEGYTDIMGVIMVFNLMKYINSLR</sequence>
<keyword evidence="2" id="KW-1185">Reference proteome</keyword>